<keyword evidence="4" id="KW-1185">Reference proteome</keyword>
<organism evidence="3 4">
    <name type="scientific">Georgenia muralis</name>
    <dbReference type="NCBI Taxonomy" id="154117"/>
    <lineage>
        <taxon>Bacteria</taxon>
        <taxon>Bacillati</taxon>
        <taxon>Actinomycetota</taxon>
        <taxon>Actinomycetes</taxon>
        <taxon>Micrococcales</taxon>
        <taxon>Bogoriellaceae</taxon>
        <taxon>Georgenia</taxon>
    </lineage>
</organism>
<proteinExistence type="predicted"/>
<feature type="transmembrane region" description="Helical" evidence="1">
    <location>
        <begin position="21"/>
        <end position="41"/>
    </location>
</feature>
<evidence type="ECO:0000313" key="4">
    <source>
        <dbReference type="Proteomes" id="UP000280726"/>
    </source>
</evidence>
<keyword evidence="1" id="KW-0812">Transmembrane</keyword>
<accession>A0A3N4ZST6</accession>
<evidence type="ECO:0000259" key="2">
    <source>
        <dbReference type="Pfam" id="PF07811"/>
    </source>
</evidence>
<protein>
    <submittedName>
        <fullName evidence="3">Flp pilus assembly protein TadG</fullName>
    </submittedName>
</protein>
<evidence type="ECO:0000256" key="1">
    <source>
        <dbReference type="SAM" id="Phobius"/>
    </source>
</evidence>
<gene>
    <name evidence="3" type="ORF">EDD32_3111</name>
</gene>
<dbReference type="InterPro" id="IPR012495">
    <property type="entry name" value="TadE-like_dom"/>
</dbReference>
<name>A0A3N4ZST6_9MICO</name>
<keyword evidence="1" id="KW-1133">Transmembrane helix</keyword>
<feature type="domain" description="TadE-like" evidence="2">
    <location>
        <begin position="18"/>
        <end position="60"/>
    </location>
</feature>
<dbReference type="EMBL" id="RKRA01000001">
    <property type="protein sequence ID" value="RPF28578.1"/>
    <property type="molecule type" value="Genomic_DNA"/>
</dbReference>
<dbReference type="OrthoDB" id="4869119at2"/>
<sequence length="151" mass="15781">MTRLPRLRRLMRRGGDRGSSSLEAAIVVPAFFLFVGLLIYAGRTSVAHQGVEAVAYDAARSASIARTHAEAHTRAQAAVEYALVAQGLRCASHDLDVDTSGLDKPVGQPGMVTATVSCTIDLRDLAVPGVPGQATVSATMSAVVDAYRATS</sequence>
<dbReference type="Pfam" id="PF07811">
    <property type="entry name" value="TadE"/>
    <property type="match status" value="1"/>
</dbReference>
<comment type="caution">
    <text evidence="3">The sequence shown here is derived from an EMBL/GenBank/DDBJ whole genome shotgun (WGS) entry which is preliminary data.</text>
</comment>
<keyword evidence="1" id="KW-0472">Membrane</keyword>
<dbReference type="AlphaFoldDB" id="A0A3N4ZST6"/>
<dbReference type="RefSeq" id="WP_123918894.1">
    <property type="nucleotide sequence ID" value="NZ_RKRA01000001.1"/>
</dbReference>
<reference evidence="3 4" key="1">
    <citation type="submission" date="2018-11" db="EMBL/GenBank/DDBJ databases">
        <title>Sequencing the genomes of 1000 actinobacteria strains.</title>
        <authorList>
            <person name="Klenk H.-P."/>
        </authorList>
    </citation>
    <scope>NUCLEOTIDE SEQUENCE [LARGE SCALE GENOMIC DNA]</scope>
    <source>
        <strain evidence="3 4">DSM 14418</strain>
    </source>
</reference>
<evidence type="ECO:0000313" key="3">
    <source>
        <dbReference type="EMBL" id="RPF28578.1"/>
    </source>
</evidence>
<dbReference type="Proteomes" id="UP000280726">
    <property type="component" value="Unassembled WGS sequence"/>
</dbReference>